<comment type="subcellular location">
    <subcellularLocation>
        <location evidence="1">Cytoplasm</location>
    </subcellularLocation>
</comment>
<evidence type="ECO:0000256" key="4">
    <source>
        <dbReference type="ARBA" id="ARBA00023186"/>
    </source>
</evidence>
<dbReference type="EMBL" id="BAAAYK010000038">
    <property type="protein sequence ID" value="GAA3362434.1"/>
    <property type="molecule type" value="Genomic_DNA"/>
</dbReference>
<dbReference type="Proteomes" id="UP001500483">
    <property type="component" value="Unassembled WGS sequence"/>
</dbReference>
<dbReference type="InterPro" id="IPR025734">
    <property type="entry name" value="EspG"/>
</dbReference>
<keyword evidence="6" id="KW-1185">Reference proteome</keyword>
<protein>
    <submittedName>
        <fullName evidence="5">ESX secretion-associated protein EspG</fullName>
    </submittedName>
</protein>
<evidence type="ECO:0000256" key="1">
    <source>
        <dbReference type="ARBA" id="ARBA00004496"/>
    </source>
</evidence>
<keyword evidence="3" id="KW-0963">Cytoplasm</keyword>
<dbReference type="RefSeq" id="WP_258342491.1">
    <property type="nucleotide sequence ID" value="NZ_BAAAYK010000038.1"/>
</dbReference>
<organism evidence="5 6">
    <name type="scientific">Saccharopolyspora gregorii</name>
    <dbReference type="NCBI Taxonomy" id="33914"/>
    <lineage>
        <taxon>Bacteria</taxon>
        <taxon>Bacillati</taxon>
        <taxon>Actinomycetota</taxon>
        <taxon>Actinomycetes</taxon>
        <taxon>Pseudonocardiales</taxon>
        <taxon>Pseudonocardiaceae</taxon>
        <taxon>Saccharopolyspora</taxon>
    </lineage>
</organism>
<proteinExistence type="inferred from homology"/>
<evidence type="ECO:0000313" key="6">
    <source>
        <dbReference type="Proteomes" id="UP001500483"/>
    </source>
</evidence>
<comment type="similarity">
    <text evidence="2">Belongs to the EspG family.</text>
</comment>
<accession>A0ABP6RX37</accession>
<evidence type="ECO:0000313" key="5">
    <source>
        <dbReference type="EMBL" id="GAA3362434.1"/>
    </source>
</evidence>
<dbReference type="Pfam" id="PF14011">
    <property type="entry name" value="ESX-1_EspG"/>
    <property type="match status" value="1"/>
</dbReference>
<keyword evidence="4" id="KW-0143">Chaperone</keyword>
<name>A0ABP6RX37_9PSEU</name>
<evidence type="ECO:0000256" key="3">
    <source>
        <dbReference type="ARBA" id="ARBA00022490"/>
    </source>
</evidence>
<evidence type="ECO:0000256" key="2">
    <source>
        <dbReference type="ARBA" id="ARBA00006411"/>
    </source>
</evidence>
<gene>
    <name evidence="5" type="ORF">GCM10020366_50350</name>
</gene>
<reference evidence="6" key="1">
    <citation type="journal article" date="2019" name="Int. J. Syst. Evol. Microbiol.">
        <title>The Global Catalogue of Microorganisms (GCM) 10K type strain sequencing project: providing services to taxonomists for standard genome sequencing and annotation.</title>
        <authorList>
            <consortium name="The Broad Institute Genomics Platform"/>
            <consortium name="The Broad Institute Genome Sequencing Center for Infectious Disease"/>
            <person name="Wu L."/>
            <person name="Ma J."/>
        </authorList>
    </citation>
    <scope>NUCLEOTIDE SEQUENCE [LARGE SCALE GENOMIC DNA]</scope>
    <source>
        <strain evidence="6">JCM 9687</strain>
    </source>
</reference>
<comment type="caution">
    <text evidence="5">The sequence shown here is derived from an EMBL/GenBank/DDBJ whole genome shotgun (WGS) entry which is preliminary data.</text>
</comment>
<sequence length="259" mass="27037">MGEADFVLSAVEFDLVSGALDLGRAPYPLRVPSIGATGGERAARTAAAFRALAERGLATGDRLDAELEGLLRLLAVHEISVDVVGHVGGTIRALAAADRRSGVLAVLDGDRLSLRGFRPGALAAVVAGVLPPADPGKGRSLTVRQEVLAKAADEDDPGDDPFGGDLDEHTALVRAGVSEQDAAALVELAENRRGGGQLGVRRGGARARTLISWLDTAQGRYLLIGERGWLSIMPAEPGRVEQRLGKVLSTVDFAELVSR</sequence>